<dbReference type="PROSITE" id="PS50404">
    <property type="entry name" value="GST_NTER"/>
    <property type="match status" value="1"/>
</dbReference>
<evidence type="ECO:0000259" key="2">
    <source>
        <dbReference type="PROSITE" id="PS50404"/>
    </source>
</evidence>
<comment type="caution">
    <text evidence="3">The sequence shown here is derived from an EMBL/GenBank/DDBJ whole genome shotgun (WGS) entry which is preliminary data.</text>
</comment>
<dbReference type="Gene3D" id="3.40.30.10">
    <property type="entry name" value="Glutaredoxin"/>
    <property type="match status" value="1"/>
</dbReference>
<keyword evidence="4" id="KW-1185">Reference proteome</keyword>
<feature type="domain" description="GST N-terminal" evidence="2">
    <location>
        <begin position="5"/>
        <end position="101"/>
    </location>
</feature>
<dbReference type="Proteomes" id="UP001152836">
    <property type="component" value="Unassembled WGS sequence"/>
</dbReference>
<feature type="region of interest" description="Disordered" evidence="1">
    <location>
        <begin position="58"/>
        <end position="78"/>
    </location>
</feature>
<evidence type="ECO:0000313" key="3">
    <source>
        <dbReference type="EMBL" id="CAH6779549.1"/>
    </source>
</evidence>
<evidence type="ECO:0000313" key="4">
    <source>
        <dbReference type="Proteomes" id="UP001152836"/>
    </source>
</evidence>
<dbReference type="EMBL" id="CALSGD010000546">
    <property type="protein sequence ID" value="CAH6779549.1"/>
    <property type="molecule type" value="Genomic_DNA"/>
</dbReference>
<dbReference type="SUPFAM" id="SSF52833">
    <property type="entry name" value="Thioredoxin-like"/>
    <property type="match status" value="1"/>
</dbReference>
<dbReference type="AlphaFoldDB" id="A0AAU9YY32"/>
<name>A0AAU9YY32_PHORO</name>
<accession>A0AAU9YY32</accession>
<reference evidence="3" key="1">
    <citation type="submission" date="2022-06" db="EMBL/GenBank/DDBJ databases">
        <authorList>
            <person name="Andreotti S."/>
            <person name="Wyler E."/>
        </authorList>
    </citation>
    <scope>NUCLEOTIDE SEQUENCE</scope>
</reference>
<sequence length="101" mass="11119">MSSKSAMVLGYWDIRGLAHAIRMLLEYTDTCYEEKRYTCGEGNFCGCQWPSALGQGGSPNVFHPERNTTPSSSYGSPAPVSWELCQEKLIRGVSSCCPSPF</sequence>
<proteinExistence type="predicted"/>
<organism evidence="3 4">
    <name type="scientific">Phodopus roborovskii</name>
    <name type="common">Roborovski's desert hamster</name>
    <name type="synonym">Cricetulus roborovskii</name>
    <dbReference type="NCBI Taxonomy" id="109678"/>
    <lineage>
        <taxon>Eukaryota</taxon>
        <taxon>Metazoa</taxon>
        <taxon>Chordata</taxon>
        <taxon>Craniata</taxon>
        <taxon>Vertebrata</taxon>
        <taxon>Euteleostomi</taxon>
        <taxon>Mammalia</taxon>
        <taxon>Eutheria</taxon>
        <taxon>Euarchontoglires</taxon>
        <taxon>Glires</taxon>
        <taxon>Rodentia</taxon>
        <taxon>Myomorpha</taxon>
        <taxon>Muroidea</taxon>
        <taxon>Cricetidae</taxon>
        <taxon>Cricetinae</taxon>
        <taxon>Phodopus</taxon>
    </lineage>
</organism>
<gene>
    <name evidence="3" type="primary">Gstm5</name>
    <name evidence="3" type="ORF">PHOROB_LOCUS3074</name>
</gene>
<dbReference type="InterPro" id="IPR036249">
    <property type="entry name" value="Thioredoxin-like_sf"/>
</dbReference>
<dbReference type="Pfam" id="PF02798">
    <property type="entry name" value="GST_N"/>
    <property type="match status" value="1"/>
</dbReference>
<evidence type="ECO:0000256" key="1">
    <source>
        <dbReference type="SAM" id="MobiDB-lite"/>
    </source>
</evidence>
<protein>
    <submittedName>
        <fullName evidence="3">Gstm5 protein</fullName>
    </submittedName>
</protein>
<dbReference type="InterPro" id="IPR004045">
    <property type="entry name" value="Glutathione_S-Trfase_N"/>
</dbReference>